<keyword evidence="4" id="KW-0560">Oxidoreductase</keyword>
<keyword evidence="2" id="KW-0479">Metal-binding</keyword>
<dbReference type="InterPro" id="IPR051323">
    <property type="entry name" value="AtsK-like"/>
</dbReference>
<proteinExistence type="inferred from homology"/>
<dbReference type="GO" id="GO:0016706">
    <property type="term" value="F:2-oxoglutarate-dependent dioxygenase activity"/>
    <property type="evidence" value="ECO:0007669"/>
    <property type="project" value="TreeGrafter"/>
</dbReference>
<dbReference type="Pfam" id="PF02668">
    <property type="entry name" value="TauD"/>
    <property type="match status" value="1"/>
</dbReference>
<dbReference type="PANTHER" id="PTHR30468:SF1">
    <property type="entry name" value="ALPHA-KETOGLUTARATE-DEPENDENT SULFONATE DIOXYGENASE"/>
    <property type="match status" value="1"/>
</dbReference>
<evidence type="ECO:0000313" key="7">
    <source>
        <dbReference type="EMBL" id="KAJ7035543.1"/>
    </source>
</evidence>
<evidence type="ECO:0000256" key="3">
    <source>
        <dbReference type="ARBA" id="ARBA00022964"/>
    </source>
</evidence>
<evidence type="ECO:0000256" key="2">
    <source>
        <dbReference type="ARBA" id="ARBA00022723"/>
    </source>
</evidence>
<keyword evidence="5" id="KW-0408">Iron</keyword>
<gene>
    <name evidence="7" type="ORF">C8F04DRAFT_1342446</name>
</gene>
<keyword evidence="8" id="KW-1185">Reference proteome</keyword>
<keyword evidence="3" id="KW-0223">Dioxygenase</keyword>
<comment type="similarity">
    <text evidence="1">Belongs to the TfdA dioxygenase family.</text>
</comment>
<evidence type="ECO:0000313" key="8">
    <source>
        <dbReference type="Proteomes" id="UP001218188"/>
    </source>
</evidence>
<accession>A0AAD6X1M2</accession>
<dbReference type="AlphaFoldDB" id="A0AAD6X1M2"/>
<dbReference type="EMBL" id="JARJCM010000049">
    <property type="protein sequence ID" value="KAJ7035543.1"/>
    <property type="molecule type" value="Genomic_DNA"/>
</dbReference>
<sequence>MSATTTSTTTAAAAVEPSSLRLISVDAKEEVPRKAEEPYRYAHLLATYSQVKYPPLQPFEHIDAGSRALQHPNPRSFLNNANVVEMTPRFGSDVRGCNLAELTPAQKDQLALEVSRRGVIVFRDQQDFIDRGPGFYTEWARHFGRLHVHPTSGHPEGHHEIHLVYKDANSRFKNDSITSTLWHSDCSFELQPAGLTTFFLLAQPKTGGDTLYSSQVLNFQSLSPIMQDFLRTLKAKHTAVGTLRSKQGGMTRRDPIETIHPVVRRHPVTGDEALYVNKQFTHSIVGVKREESELLLNFLYDHIAKCGDHQVRIKWEPMSMVLWDNRITAHSATYDYSDMKVLRHGARISAQAERPIPALSSMKMED</sequence>
<evidence type="ECO:0000256" key="4">
    <source>
        <dbReference type="ARBA" id="ARBA00023002"/>
    </source>
</evidence>
<dbReference type="InterPro" id="IPR042098">
    <property type="entry name" value="TauD-like_sf"/>
</dbReference>
<reference evidence="7" key="1">
    <citation type="submission" date="2023-03" db="EMBL/GenBank/DDBJ databases">
        <title>Massive genome expansion in bonnet fungi (Mycena s.s.) driven by repeated elements and novel gene families across ecological guilds.</title>
        <authorList>
            <consortium name="Lawrence Berkeley National Laboratory"/>
            <person name="Harder C.B."/>
            <person name="Miyauchi S."/>
            <person name="Viragh M."/>
            <person name="Kuo A."/>
            <person name="Thoen E."/>
            <person name="Andreopoulos B."/>
            <person name="Lu D."/>
            <person name="Skrede I."/>
            <person name="Drula E."/>
            <person name="Henrissat B."/>
            <person name="Morin E."/>
            <person name="Kohler A."/>
            <person name="Barry K."/>
            <person name="LaButti K."/>
            <person name="Morin E."/>
            <person name="Salamov A."/>
            <person name="Lipzen A."/>
            <person name="Mereny Z."/>
            <person name="Hegedus B."/>
            <person name="Baldrian P."/>
            <person name="Stursova M."/>
            <person name="Weitz H."/>
            <person name="Taylor A."/>
            <person name="Grigoriev I.V."/>
            <person name="Nagy L.G."/>
            <person name="Martin F."/>
            <person name="Kauserud H."/>
        </authorList>
    </citation>
    <scope>NUCLEOTIDE SEQUENCE</scope>
    <source>
        <strain evidence="7">CBHHK200</strain>
    </source>
</reference>
<dbReference type="PANTHER" id="PTHR30468">
    <property type="entry name" value="ALPHA-KETOGLUTARATE-DEPENDENT SULFONATE DIOXYGENASE"/>
    <property type="match status" value="1"/>
</dbReference>
<dbReference type="GO" id="GO:0005737">
    <property type="term" value="C:cytoplasm"/>
    <property type="evidence" value="ECO:0007669"/>
    <property type="project" value="TreeGrafter"/>
</dbReference>
<dbReference type="FunFam" id="3.60.130.10:FF:000003">
    <property type="entry name" value="Alpha-ketoglutarate-dependent taurine dioxygenase"/>
    <property type="match status" value="1"/>
</dbReference>
<organism evidence="7 8">
    <name type="scientific">Mycena alexandri</name>
    <dbReference type="NCBI Taxonomy" id="1745969"/>
    <lineage>
        <taxon>Eukaryota</taxon>
        <taxon>Fungi</taxon>
        <taxon>Dikarya</taxon>
        <taxon>Basidiomycota</taxon>
        <taxon>Agaricomycotina</taxon>
        <taxon>Agaricomycetes</taxon>
        <taxon>Agaricomycetidae</taxon>
        <taxon>Agaricales</taxon>
        <taxon>Marasmiineae</taxon>
        <taxon>Mycenaceae</taxon>
        <taxon>Mycena</taxon>
    </lineage>
</organism>
<evidence type="ECO:0000256" key="1">
    <source>
        <dbReference type="ARBA" id="ARBA00005896"/>
    </source>
</evidence>
<feature type="domain" description="TauD/TfdA-like" evidence="6">
    <location>
        <begin position="85"/>
        <end position="344"/>
    </location>
</feature>
<evidence type="ECO:0000259" key="6">
    <source>
        <dbReference type="Pfam" id="PF02668"/>
    </source>
</evidence>
<protein>
    <submittedName>
        <fullName evidence="7">TauD-domain-containing protein</fullName>
    </submittedName>
</protein>
<dbReference type="SUPFAM" id="SSF51197">
    <property type="entry name" value="Clavaminate synthase-like"/>
    <property type="match status" value="1"/>
</dbReference>
<comment type="caution">
    <text evidence="7">The sequence shown here is derived from an EMBL/GenBank/DDBJ whole genome shotgun (WGS) entry which is preliminary data.</text>
</comment>
<name>A0AAD6X1M2_9AGAR</name>
<dbReference type="Gene3D" id="3.60.130.10">
    <property type="entry name" value="Clavaminate synthase-like"/>
    <property type="match status" value="1"/>
</dbReference>
<evidence type="ECO:0000256" key="5">
    <source>
        <dbReference type="ARBA" id="ARBA00023004"/>
    </source>
</evidence>
<dbReference type="InterPro" id="IPR003819">
    <property type="entry name" value="TauD/TfdA-like"/>
</dbReference>
<dbReference type="GO" id="GO:0046872">
    <property type="term" value="F:metal ion binding"/>
    <property type="evidence" value="ECO:0007669"/>
    <property type="project" value="UniProtKB-KW"/>
</dbReference>
<dbReference type="Proteomes" id="UP001218188">
    <property type="component" value="Unassembled WGS sequence"/>
</dbReference>